<dbReference type="Pfam" id="PF23500">
    <property type="entry name" value="DUF7133"/>
    <property type="match status" value="1"/>
</dbReference>
<dbReference type="InterPro" id="IPR055557">
    <property type="entry name" value="DUF7133"/>
</dbReference>
<dbReference type="Pfam" id="PF00127">
    <property type="entry name" value="Copper-bind"/>
    <property type="match status" value="1"/>
</dbReference>
<sequence length="1177" mass="128805">MKKIVILSLVVLVLSCTQKSGTHNGTAGKSGAVNARRAEVLFLGHNSKHHDSGKYAPWLSIKLFQSGINMSYTANLADINPENLSKYDGLIIYANHDSLPAAQEAAMKAFVESGKGLIPLHSASGCFRNSAWYIKTIGGQFASHKTGTFRNVILKPGHPVMKGITDFETFDETYVHKNLNPDKIILGERVEGDHQEPYTWVRNEGKGRVFYTAYGHEDSTWTNKGFLDLVRNGVLWAVGDKVAGQIAALKIPNVDIYQSDTISHYTKRHMVPKMQESLSPAESNKLTQIPPDFEIKLFAAEPDITNPIAMAWDERGRLWVVESVDYPNTFKETDGAANDRIKICEDTDGDGKADKFTTFADNLNIPTSMVFSNGGIIVSMAPDFVFMKDTNGDDVADVREVIMTGWGKNDTHAGPSNLMYGFDNKIWGVNGYSGFKGTINGKAYSFPQGVYHFKPDGKEFEFLGNSSNNTWGLGFTEDNNVFLSTANNTHSAFYSMPAKYLQRVVADAGNPIQAVQKIDGHYDAHALTPNLRQVDVVGGFTSAAGHRFYTARNFPKEYWNRIAFVTEPTIRLVHKSIIEPDGAGFKEKDGWNFMASSDEWFGPVQAEVGPDGAVWIADWYNFIIQHNVFVPAQSPAEFIIPFKEQPHGPGNAFSSPMRDLSHGRVYRVIYKNAKTGTSLRLSKEDLPGLVAALENDNMFWRMTAQRLLVESGKVSVAPDLYKIINNPKVDEIGLNSPAVHALWTLHGLGLLDGSNTEALAVVNKALTHPAAGVRKAAAMVLPKNEKSFGGIQQLLQDKSLNTRLAAFLSLTEVPASDKIGEALYEASLDERNAKDAWLSKAILAAAVTHEKGFIAAAAKRSRSSDFSAQIVDALKKETYVLGRRNTFQFSPDVAGKEITIRASVVKAKDKPLKGFIAGQGGKDGGYALYIQDGKVIMAVKQHGMISQAATSEPLPDKFDVAARLTKGGNIGIEIDGKLVAQGKAHMLFAAPLSGSVRTGEDVEGEDKLGSYEGRFGFVGNFQKASLELNRPDESKTSPETTTGNTSTSKPANALIIDLKVEKEIMQYDKKLISVKAGQKVVINLENPDGMQHNLLIIKPGTLQKVGKAADEMLSDPKAAEKSYVPKMPEVLFSTRLVNSGETVTLEFTVPATPGDYPYVCTFPGHWRGMNGILRVTK</sequence>
<reference evidence="9" key="1">
    <citation type="submission" date="2021-04" db="EMBL/GenBank/DDBJ databases">
        <authorList>
            <person name="Rodrigo-Torres L."/>
            <person name="Arahal R. D."/>
            <person name="Lucena T."/>
        </authorList>
    </citation>
    <scope>NUCLEOTIDE SEQUENCE</scope>
    <source>
        <strain evidence="9">CECT 9275</strain>
    </source>
</reference>
<feature type="domain" description="Blue (type 1) copper" evidence="6">
    <location>
        <begin position="1057"/>
        <end position="1175"/>
    </location>
</feature>
<dbReference type="InterPro" id="IPR013428">
    <property type="entry name" value="Membrane-bound_put_N"/>
</dbReference>
<accession>A0A916J8P9</accession>
<dbReference type="PANTHER" id="PTHR33546:SF1">
    <property type="entry name" value="LARGE, MULTIFUNCTIONAL SECRETED PROTEIN"/>
    <property type="match status" value="1"/>
</dbReference>
<dbReference type="Gene3D" id="2.120.10.30">
    <property type="entry name" value="TolB, C-terminal domain"/>
    <property type="match status" value="1"/>
</dbReference>
<feature type="region of interest" description="Disordered" evidence="5">
    <location>
        <begin position="1027"/>
        <end position="1048"/>
    </location>
</feature>
<dbReference type="Proteomes" id="UP000680038">
    <property type="component" value="Unassembled WGS sequence"/>
</dbReference>
<dbReference type="InterPro" id="IPR008972">
    <property type="entry name" value="Cupredoxin"/>
</dbReference>
<keyword evidence="4" id="KW-0186">Copper</keyword>
<evidence type="ECO:0000259" key="8">
    <source>
        <dbReference type="Pfam" id="PF23500"/>
    </source>
</evidence>
<dbReference type="GO" id="GO:0005507">
    <property type="term" value="F:copper ion binding"/>
    <property type="evidence" value="ECO:0007669"/>
    <property type="project" value="InterPro"/>
</dbReference>
<keyword evidence="2" id="KW-0479">Metal-binding</keyword>
<dbReference type="SUPFAM" id="SSF63829">
    <property type="entry name" value="Calcium-dependent phosphotriesterase"/>
    <property type="match status" value="1"/>
</dbReference>
<dbReference type="InterPro" id="IPR011989">
    <property type="entry name" value="ARM-like"/>
</dbReference>
<dbReference type="SUPFAM" id="SSF49503">
    <property type="entry name" value="Cupredoxins"/>
    <property type="match status" value="1"/>
</dbReference>
<dbReference type="InterPro" id="IPR029062">
    <property type="entry name" value="Class_I_gatase-like"/>
</dbReference>
<keyword evidence="3" id="KW-0249">Electron transport</keyword>
<feature type="domain" description="ThuA-like" evidence="7">
    <location>
        <begin position="40"/>
        <end position="237"/>
    </location>
</feature>
<dbReference type="EMBL" id="CAJRAF010000001">
    <property type="protein sequence ID" value="CAG4990930.1"/>
    <property type="molecule type" value="Genomic_DNA"/>
</dbReference>
<dbReference type="RefSeq" id="WP_215237381.1">
    <property type="nucleotide sequence ID" value="NZ_CAJRAF010000001.1"/>
</dbReference>
<dbReference type="PROSITE" id="PS00196">
    <property type="entry name" value="COPPER_BLUE"/>
    <property type="match status" value="1"/>
</dbReference>
<comment type="caution">
    <text evidence="9">The sequence shown here is derived from an EMBL/GenBank/DDBJ whole genome shotgun (WGS) entry which is preliminary data.</text>
</comment>
<evidence type="ECO:0000256" key="3">
    <source>
        <dbReference type="ARBA" id="ARBA00022982"/>
    </source>
</evidence>
<evidence type="ECO:0000256" key="5">
    <source>
        <dbReference type="SAM" id="MobiDB-lite"/>
    </source>
</evidence>
<name>A0A916J8P9_9BACT</name>
<dbReference type="Gene3D" id="2.60.40.420">
    <property type="entry name" value="Cupredoxins - blue copper proteins"/>
    <property type="match status" value="1"/>
</dbReference>
<dbReference type="InterPro" id="IPR000923">
    <property type="entry name" value="BlueCu_1"/>
</dbReference>
<feature type="compositionally biased region" description="Low complexity" evidence="5">
    <location>
        <begin position="1037"/>
        <end position="1048"/>
    </location>
</feature>
<evidence type="ECO:0000256" key="1">
    <source>
        <dbReference type="ARBA" id="ARBA00022448"/>
    </source>
</evidence>
<dbReference type="PANTHER" id="PTHR33546">
    <property type="entry name" value="LARGE, MULTIFUNCTIONAL SECRETED PROTEIN-RELATED"/>
    <property type="match status" value="1"/>
</dbReference>
<dbReference type="InterPro" id="IPR011042">
    <property type="entry name" value="6-blade_b-propeller_TolB-like"/>
</dbReference>
<dbReference type="Gene3D" id="3.40.50.880">
    <property type="match status" value="1"/>
</dbReference>
<dbReference type="InterPro" id="IPR029010">
    <property type="entry name" value="ThuA-like"/>
</dbReference>
<dbReference type="InterPro" id="IPR028871">
    <property type="entry name" value="BlueCu_1_BS"/>
</dbReference>
<feature type="domain" description="DUF7133" evidence="8">
    <location>
        <begin position="279"/>
        <end position="671"/>
    </location>
</feature>
<dbReference type="PROSITE" id="PS51257">
    <property type="entry name" value="PROKAR_LIPOPROTEIN"/>
    <property type="match status" value="1"/>
</dbReference>
<proteinExistence type="predicted"/>
<evidence type="ECO:0008006" key="11">
    <source>
        <dbReference type="Google" id="ProtNLM"/>
    </source>
</evidence>
<keyword evidence="1" id="KW-0813">Transport</keyword>
<dbReference type="GO" id="GO:0009055">
    <property type="term" value="F:electron transfer activity"/>
    <property type="evidence" value="ECO:0007669"/>
    <property type="project" value="InterPro"/>
</dbReference>
<gene>
    <name evidence="9" type="ORF">DYBT9275_00642</name>
</gene>
<evidence type="ECO:0000256" key="2">
    <source>
        <dbReference type="ARBA" id="ARBA00022723"/>
    </source>
</evidence>
<dbReference type="Gene3D" id="1.25.10.10">
    <property type="entry name" value="Leucine-rich Repeat Variant"/>
    <property type="match status" value="1"/>
</dbReference>
<keyword evidence="10" id="KW-1185">Reference proteome</keyword>
<dbReference type="Pfam" id="PF06283">
    <property type="entry name" value="ThuA"/>
    <property type="match status" value="1"/>
</dbReference>
<evidence type="ECO:0000256" key="4">
    <source>
        <dbReference type="ARBA" id="ARBA00023008"/>
    </source>
</evidence>
<dbReference type="InterPro" id="IPR016024">
    <property type="entry name" value="ARM-type_fold"/>
</dbReference>
<evidence type="ECO:0000313" key="10">
    <source>
        <dbReference type="Proteomes" id="UP000680038"/>
    </source>
</evidence>
<evidence type="ECO:0000259" key="7">
    <source>
        <dbReference type="Pfam" id="PF06283"/>
    </source>
</evidence>
<evidence type="ECO:0000313" key="9">
    <source>
        <dbReference type="EMBL" id="CAG4990930.1"/>
    </source>
</evidence>
<protein>
    <recommendedName>
        <fullName evidence="11">Dehydrogenase</fullName>
    </recommendedName>
</protein>
<dbReference type="NCBIfam" id="TIGR02604">
    <property type="entry name" value="Piru_Ver_Nterm"/>
    <property type="match status" value="1"/>
</dbReference>
<dbReference type="CDD" id="cd04233">
    <property type="entry name" value="Auracyanin"/>
    <property type="match status" value="1"/>
</dbReference>
<dbReference type="AlphaFoldDB" id="A0A916J8P9"/>
<evidence type="ECO:0000259" key="6">
    <source>
        <dbReference type="Pfam" id="PF00127"/>
    </source>
</evidence>
<organism evidence="9 10">
    <name type="scientific">Dyadobacter helix</name>
    <dbReference type="NCBI Taxonomy" id="2822344"/>
    <lineage>
        <taxon>Bacteria</taxon>
        <taxon>Pseudomonadati</taxon>
        <taxon>Bacteroidota</taxon>
        <taxon>Cytophagia</taxon>
        <taxon>Cytophagales</taxon>
        <taxon>Spirosomataceae</taxon>
        <taxon>Dyadobacter</taxon>
    </lineage>
</organism>
<dbReference type="SUPFAM" id="SSF52317">
    <property type="entry name" value="Class I glutamine amidotransferase-like"/>
    <property type="match status" value="1"/>
</dbReference>
<dbReference type="SUPFAM" id="SSF48371">
    <property type="entry name" value="ARM repeat"/>
    <property type="match status" value="1"/>
</dbReference>